<dbReference type="EMBL" id="GGEC01069697">
    <property type="protein sequence ID" value="MBX50181.1"/>
    <property type="molecule type" value="Transcribed_RNA"/>
</dbReference>
<protein>
    <submittedName>
        <fullName evidence="1">Uncharacterized protein MANES_17G011300</fullName>
    </submittedName>
</protein>
<proteinExistence type="predicted"/>
<accession>A0A2P2P6D5</accession>
<organism evidence="1">
    <name type="scientific">Rhizophora mucronata</name>
    <name type="common">Asiatic mangrove</name>
    <dbReference type="NCBI Taxonomy" id="61149"/>
    <lineage>
        <taxon>Eukaryota</taxon>
        <taxon>Viridiplantae</taxon>
        <taxon>Streptophyta</taxon>
        <taxon>Embryophyta</taxon>
        <taxon>Tracheophyta</taxon>
        <taxon>Spermatophyta</taxon>
        <taxon>Magnoliopsida</taxon>
        <taxon>eudicotyledons</taxon>
        <taxon>Gunneridae</taxon>
        <taxon>Pentapetalae</taxon>
        <taxon>rosids</taxon>
        <taxon>fabids</taxon>
        <taxon>Malpighiales</taxon>
        <taxon>Rhizophoraceae</taxon>
        <taxon>Rhizophora</taxon>
    </lineage>
</organism>
<evidence type="ECO:0000313" key="1">
    <source>
        <dbReference type="EMBL" id="MBX50181.1"/>
    </source>
</evidence>
<name>A0A2P2P6D5_RHIMU</name>
<dbReference type="AlphaFoldDB" id="A0A2P2P6D5"/>
<reference evidence="1" key="1">
    <citation type="submission" date="2018-02" db="EMBL/GenBank/DDBJ databases">
        <title>Rhizophora mucronata_Transcriptome.</title>
        <authorList>
            <person name="Meera S.P."/>
            <person name="Sreeshan A."/>
            <person name="Augustine A."/>
        </authorList>
    </citation>
    <scope>NUCLEOTIDE SEQUENCE</scope>
    <source>
        <tissue evidence="1">Leaf</tissue>
    </source>
</reference>
<sequence>MTMMRKSRSVAVSSDSCIADVRSTKSKGWHFPSPIKVFRQTISRGMIQERSPLYRG</sequence>